<dbReference type="InterPro" id="IPR033479">
    <property type="entry name" value="dCache_1"/>
</dbReference>
<keyword evidence="5 6" id="KW-0472">Membrane</keyword>
<dbReference type="Pfam" id="PF02743">
    <property type="entry name" value="dCache_1"/>
    <property type="match status" value="1"/>
</dbReference>
<proteinExistence type="predicted"/>
<dbReference type="SMART" id="SM00267">
    <property type="entry name" value="GGDEF"/>
    <property type="match status" value="1"/>
</dbReference>
<dbReference type="SUPFAM" id="SSF55073">
    <property type="entry name" value="Nucleotide cyclase"/>
    <property type="match status" value="1"/>
</dbReference>
<gene>
    <name evidence="8" type="ORF">HMPREF3293_02748</name>
</gene>
<keyword evidence="2" id="KW-1003">Cell membrane</keyword>
<evidence type="ECO:0000256" key="6">
    <source>
        <dbReference type="SAM" id="Phobius"/>
    </source>
</evidence>
<evidence type="ECO:0000313" key="9">
    <source>
        <dbReference type="Proteomes" id="UP000070366"/>
    </source>
</evidence>
<feature type="domain" description="GGDEF" evidence="7">
    <location>
        <begin position="521"/>
        <end position="654"/>
    </location>
</feature>
<dbReference type="Gene3D" id="3.30.70.270">
    <property type="match status" value="1"/>
</dbReference>
<dbReference type="NCBIfam" id="TIGR00254">
    <property type="entry name" value="GGDEF"/>
    <property type="match status" value="1"/>
</dbReference>
<evidence type="ECO:0000313" key="8">
    <source>
        <dbReference type="EMBL" id="KXK64668.1"/>
    </source>
</evidence>
<accession>A0A136Q1W1</accession>
<comment type="subcellular location">
    <subcellularLocation>
        <location evidence="1">Cell membrane</location>
        <topology evidence="1">Multi-pass membrane protein</topology>
    </subcellularLocation>
</comment>
<dbReference type="PANTHER" id="PTHR46663">
    <property type="entry name" value="DIGUANYLATE CYCLASE DGCT-RELATED"/>
    <property type="match status" value="1"/>
</dbReference>
<evidence type="ECO:0000256" key="3">
    <source>
        <dbReference type="ARBA" id="ARBA00022692"/>
    </source>
</evidence>
<name>A0A136Q1W1_9FIRM</name>
<evidence type="ECO:0000259" key="7">
    <source>
        <dbReference type="PROSITE" id="PS50887"/>
    </source>
</evidence>
<evidence type="ECO:0000256" key="5">
    <source>
        <dbReference type="ARBA" id="ARBA00023136"/>
    </source>
</evidence>
<comment type="caution">
    <text evidence="8">The sequence shown here is derived from an EMBL/GenBank/DDBJ whole genome shotgun (WGS) entry which is preliminary data.</text>
</comment>
<dbReference type="Pfam" id="PF00990">
    <property type="entry name" value="GGDEF"/>
    <property type="match status" value="1"/>
</dbReference>
<reference evidence="9" key="1">
    <citation type="submission" date="2016-02" db="EMBL/GenBank/DDBJ databases">
        <authorList>
            <person name="Mitreva M."/>
            <person name="Pepin K.H."/>
            <person name="Mihindukulasuriya K.A."/>
            <person name="Fulton R."/>
            <person name="Fronick C."/>
            <person name="O'Laughlin M."/>
            <person name="Miner T."/>
            <person name="Herter B."/>
            <person name="Rosa B.A."/>
            <person name="Cordes M."/>
            <person name="Tomlinson C."/>
            <person name="Wollam A."/>
            <person name="Palsikar V.B."/>
            <person name="Mardis E.R."/>
            <person name="Wilson R.K."/>
        </authorList>
    </citation>
    <scope>NUCLEOTIDE SEQUENCE [LARGE SCALE GENOMIC DNA]</scope>
    <source>
        <strain evidence="9">DSM 22607</strain>
    </source>
</reference>
<keyword evidence="3 6" id="KW-0812">Transmembrane</keyword>
<dbReference type="GO" id="GO:0005886">
    <property type="term" value="C:plasma membrane"/>
    <property type="evidence" value="ECO:0007669"/>
    <property type="project" value="UniProtKB-SubCell"/>
</dbReference>
<dbReference type="PATRIC" id="fig|626937.4.peg.2708"/>
<dbReference type="PROSITE" id="PS50887">
    <property type="entry name" value="GGDEF"/>
    <property type="match status" value="1"/>
</dbReference>
<dbReference type="CDD" id="cd01949">
    <property type="entry name" value="GGDEF"/>
    <property type="match status" value="1"/>
</dbReference>
<dbReference type="InterPro" id="IPR052163">
    <property type="entry name" value="DGC-Regulatory_Protein"/>
</dbReference>
<evidence type="ECO:0000256" key="1">
    <source>
        <dbReference type="ARBA" id="ARBA00004651"/>
    </source>
</evidence>
<organism evidence="8 9">
    <name type="scientific">Christensenella minuta</name>
    <dbReference type="NCBI Taxonomy" id="626937"/>
    <lineage>
        <taxon>Bacteria</taxon>
        <taxon>Bacillati</taxon>
        <taxon>Bacillota</taxon>
        <taxon>Clostridia</taxon>
        <taxon>Christensenellales</taxon>
        <taxon>Christensenellaceae</taxon>
        <taxon>Christensenella</taxon>
    </lineage>
</organism>
<evidence type="ECO:0000256" key="4">
    <source>
        <dbReference type="ARBA" id="ARBA00022989"/>
    </source>
</evidence>
<dbReference type="Proteomes" id="UP000070366">
    <property type="component" value="Unassembled WGS sequence"/>
</dbReference>
<feature type="transmembrane region" description="Helical" evidence="6">
    <location>
        <begin position="318"/>
        <end position="336"/>
    </location>
</feature>
<dbReference type="PANTHER" id="PTHR46663:SF2">
    <property type="entry name" value="GGDEF DOMAIN-CONTAINING PROTEIN"/>
    <property type="match status" value="1"/>
</dbReference>
<evidence type="ECO:0000256" key="2">
    <source>
        <dbReference type="ARBA" id="ARBA00022475"/>
    </source>
</evidence>
<keyword evidence="9" id="KW-1185">Reference proteome</keyword>
<dbReference type="CDD" id="cd18773">
    <property type="entry name" value="PDC1_HK_sensor"/>
    <property type="match status" value="1"/>
</dbReference>
<dbReference type="STRING" id="626937.HMPREF3293_02748"/>
<dbReference type="AlphaFoldDB" id="A0A136Q1W1"/>
<keyword evidence="4 6" id="KW-1133">Transmembrane helix</keyword>
<protein>
    <submittedName>
        <fullName evidence="8">Diguanylate cyclase domain protein</fullName>
    </submittedName>
</protein>
<dbReference type="InterPro" id="IPR043128">
    <property type="entry name" value="Rev_trsase/Diguanyl_cyclase"/>
</dbReference>
<sequence length="655" mass="74575">MISGVYLRKGMMQGRGAHNEKNVLMRTNILVCVVIVLGFLTTSIISYQSNQGIFYKDVESVAALTSEGIHHQIDSTFIKPVNISLTMANDSLLKKFLAEEEARMNDDSFIEDMRTYLNAYRDKYDYDSVFLASAQSKRYYNFNGLDRMLPEGDPENVWFYRFLQSDEEYSLNIDNDEVDKAGNEITVFINCRIYGADGETIGVVGVGFRVSELQELFQSYEDKFGIGVTLIDGNGTVEISTSRTGYQAENLFSSCPYPELKEQILENKAETQAVWYSSAKGSGYLISVYVENLGWHLVVDYDTTVMDQVLARQFVQELLVIIAIIAAVLIIITSVIRKYNQKISELAVAKEHEHRNAFQKATEQLYENIYEIDITHNRAASEATERYFESLGAPENTPYDAALHVIAEKQIKEEFRQGYLDAFLPESVLAAYERGVENLRYDFMIRSDGETYYWMRITAQLFHWDEDDSVRMMVYRQNIDEEKKRELYLYDRMQKDSLTGLLNKVAAQETIRARLLEQPRKLFAFFILDIDNFKGINDHFGHAAGDTVLIDFSQALRAQFRNGDIVGRIGGDEFVAFMPVPDRYAAERKAAALVKALHRTLTVEEAGVCEITTSIGVAVAPGAGKDFETLYKNADYALYRTKKQGKNGFTIFNGR</sequence>
<dbReference type="EMBL" id="LSZW01000064">
    <property type="protein sequence ID" value="KXK64668.1"/>
    <property type="molecule type" value="Genomic_DNA"/>
</dbReference>
<dbReference type="InterPro" id="IPR029787">
    <property type="entry name" value="Nucleotide_cyclase"/>
</dbReference>
<dbReference type="InterPro" id="IPR000160">
    <property type="entry name" value="GGDEF_dom"/>
</dbReference>
<feature type="transmembrane region" description="Helical" evidence="6">
    <location>
        <begin position="29"/>
        <end position="47"/>
    </location>
</feature>